<dbReference type="EMBL" id="JBAMIC010000009">
    <property type="protein sequence ID" value="KAK7103078.1"/>
    <property type="molecule type" value="Genomic_DNA"/>
</dbReference>
<evidence type="ECO:0000313" key="2">
    <source>
        <dbReference type="Proteomes" id="UP001374579"/>
    </source>
</evidence>
<organism evidence="1 2">
    <name type="scientific">Littorina saxatilis</name>
    <dbReference type="NCBI Taxonomy" id="31220"/>
    <lineage>
        <taxon>Eukaryota</taxon>
        <taxon>Metazoa</taxon>
        <taxon>Spiralia</taxon>
        <taxon>Lophotrochozoa</taxon>
        <taxon>Mollusca</taxon>
        <taxon>Gastropoda</taxon>
        <taxon>Caenogastropoda</taxon>
        <taxon>Littorinimorpha</taxon>
        <taxon>Littorinoidea</taxon>
        <taxon>Littorinidae</taxon>
        <taxon>Littorina</taxon>
    </lineage>
</organism>
<sequence length="150" mass="16982">MRNLAGTNWGASEKTLKTLYEGTVRPQLEYGAPAWSSACKSNLQALDFVQNQALRILTGAMRSTPIKTMESLTGVQPLITRRDTKTLIQAEKYKSLPKHPMNSRMEKPIRNRLKRSSFVHQSRSLKRQYLPHLPESTMPLDATGTCPTPW</sequence>
<reference evidence="1 2" key="1">
    <citation type="submission" date="2024-02" db="EMBL/GenBank/DDBJ databases">
        <title>Chromosome-scale genome assembly of the rough periwinkle Littorina saxatilis.</title>
        <authorList>
            <person name="De Jode A."/>
            <person name="Faria R."/>
            <person name="Formenti G."/>
            <person name="Sims Y."/>
            <person name="Smith T.P."/>
            <person name="Tracey A."/>
            <person name="Wood J.M.D."/>
            <person name="Zagrodzka Z.B."/>
            <person name="Johannesson K."/>
            <person name="Butlin R.K."/>
            <person name="Leder E.H."/>
        </authorList>
    </citation>
    <scope>NUCLEOTIDE SEQUENCE [LARGE SCALE GENOMIC DNA]</scope>
    <source>
        <strain evidence="1">Snail1</strain>
        <tissue evidence="1">Muscle</tissue>
    </source>
</reference>
<name>A0AAN9BD73_9CAEN</name>
<evidence type="ECO:0000313" key="1">
    <source>
        <dbReference type="EMBL" id="KAK7103078.1"/>
    </source>
</evidence>
<comment type="caution">
    <text evidence="1">The sequence shown here is derived from an EMBL/GenBank/DDBJ whole genome shotgun (WGS) entry which is preliminary data.</text>
</comment>
<dbReference type="Proteomes" id="UP001374579">
    <property type="component" value="Unassembled WGS sequence"/>
</dbReference>
<protein>
    <submittedName>
        <fullName evidence="1">Uncharacterized protein</fullName>
    </submittedName>
</protein>
<gene>
    <name evidence="1" type="ORF">V1264_019751</name>
</gene>
<keyword evidence="2" id="KW-1185">Reference proteome</keyword>
<accession>A0AAN9BD73</accession>
<dbReference type="AlphaFoldDB" id="A0AAN9BD73"/>
<proteinExistence type="predicted"/>